<keyword evidence="3" id="KW-1185">Reference proteome</keyword>
<feature type="compositionally biased region" description="Basic residues" evidence="1">
    <location>
        <begin position="52"/>
        <end position="71"/>
    </location>
</feature>
<dbReference type="EMBL" id="CAACVG010004297">
    <property type="protein sequence ID" value="VEN38289.1"/>
    <property type="molecule type" value="Genomic_DNA"/>
</dbReference>
<reference evidence="2 3" key="1">
    <citation type="submission" date="2019-01" db="EMBL/GenBank/DDBJ databases">
        <authorList>
            <person name="Sayadi A."/>
        </authorList>
    </citation>
    <scope>NUCLEOTIDE SEQUENCE [LARGE SCALE GENOMIC DNA]</scope>
</reference>
<name>A0A653BRS3_CALMS</name>
<feature type="region of interest" description="Disordered" evidence="1">
    <location>
        <begin position="52"/>
        <end position="155"/>
    </location>
</feature>
<feature type="compositionally biased region" description="Basic residues" evidence="1">
    <location>
        <begin position="95"/>
        <end position="125"/>
    </location>
</feature>
<evidence type="ECO:0000256" key="1">
    <source>
        <dbReference type="SAM" id="MobiDB-lite"/>
    </source>
</evidence>
<dbReference type="AlphaFoldDB" id="A0A653BRS3"/>
<sequence>MHRWCLSAGRWSPQGGKVARLSAIIKPMGSATDGITCSRTPEQNERIVRRHCARSRRSIRSGRPLRLRRWPLRQGRFGGSPWGPMDPRRASPPRGGHHRPRRYPRGWHRPRRHRSPRRPGARPRGRTFGTRPCSRTRLQGRLGGSFGRTVDPRHP</sequence>
<dbReference type="Proteomes" id="UP000410492">
    <property type="component" value="Unassembled WGS sequence"/>
</dbReference>
<gene>
    <name evidence="2" type="ORF">CALMAC_LOCUS3232</name>
</gene>
<evidence type="ECO:0000313" key="3">
    <source>
        <dbReference type="Proteomes" id="UP000410492"/>
    </source>
</evidence>
<protein>
    <submittedName>
        <fullName evidence="2">Uncharacterized protein</fullName>
    </submittedName>
</protein>
<proteinExistence type="predicted"/>
<organism evidence="2 3">
    <name type="scientific">Callosobruchus maculatus</name>
    <name type="common">Southern cowpea weevil</name>
    <name type="synonym">Pulse bruchid</name>
    <dbReference type="NCBI Taxonomy" id="64391"/>
    <lineage>
        <taxon>Eukaryota</taxon>
        <taxon>Metazoa</taxon>
        <taxon>Ecdysozoa</taxon>
        <taxon>Arthropoda</taxon>
        <taxon>Hexapoda</taxon>
        <taxon>Insecta</taxon>
        <taxon>Pterygota</taxon>
        <taxon>Neoptera</taxon>
        <taxon>Endopterygota</taxon>
        <taxon>Coleoptera</taxon>
        <taxon>Polyphaga</taxon>
        <taxon>Cucujiformia</taxon>
        <taxon>Chrysomeloidea</taxon>
        <taxon>Chrysomelidae</taxon>
        <taxon>Bruchinae</taxon>
        <taxon>Bruchini</taxon>
        <taxon>Callosobruchus</taxon>
    </lineage>
</organism>
<evidence type="ECO:0000313" key="2">
    <source>
        <dbReference type="EMBL" id="VEN38289.1"/>
    </source>
</evidence>
<accession>A0A653BRS3</accession>